<dbReference type="PANTHER" id="PTHR46567">
    <property type="entry name" value="MEDIATOR OF RNA POLYMERASE II TRANSCRIPTION SUBUNIT 12"/>
    <property type="match status" value="1"/>
</dbReference>
<sequence length="1683" mass="185171">MSSLENEPPPMSFVDPAPPPWRRPLAHPLATHAGDLGFPDHHPARPGYDQKEDLLTPLSARQGYAPPNPDPPGSLPTHNSGTSNNNGNNDISKTKNRDDIIAQMTQGSNTRPIGLNLKPMHLAQQPTTNVPQPQPPASRWGPPITIGIETVSLAGPIYEKLKKEGTVGRLEAMARDVEREMARMRGGSEDEGGVPPHTYRPPTRTIHNPLMRSNFLTALANPAVPLSGSKIGNVNVPHGIKGEGMLEIGWERGVAVGRMGWLIGVVGGLEVQSLRNRPGGPTATSSSRSVPVLGSGPGSGTAASPNTTTLTPGSTTLGTASNSVFAMTTAAMSAEETYTLEFTRTCLGWMKKHLNEIVPGPASASATTASAASVSVGECLLDDEGKRKVWVEKWEYMQSLMIHLKDRSFLDSLTMLRWFTLEIQSTHLVPLTFILDLLDGMKRAVLRPVLLADKVWGRRLVRACLDRLAGVKGLGLGEATEGLERPLVGLVRTAWMIDRDYFLSPRTWRAHRNTLHSLVLPPRSTGTVPDTRRRRMEADFERLERTNDWLSMRISKPADRPATDREKDRQNMVDHAPTPTSVSKVLDNIGRPDGVKGTARVLFGNDPFGKERRTGTRARIKDVLDWMTQRAAVDHRSIITGVAIVRTVVLDDFPVDGPLALDQAKERSRRYHLVSEVVLDWIREMSKDTSRHSGAQIDSVVQVLGQLIRVGLFEYQDYLGHMVSIGGQGESIDRTFDREILTRLPWHEENASAEFQRRMLLYGSNPELQQQEDEEVEGYERGLREYLADWLLNDGGHVVGDSLLPVATLASTRWRAWMRVRIEVVKRIRALEDDGKLGGSCLPRVFLASLSVLDYELILELVDRITNIPASNDRVQLACIQALEGNTVVWDALDVADKAKSLAQTLQSQRSDTIARRYMPSQAEQELNQLFDANNPAEPSDSITSTTQLFRDVVEIHRQPSLEAVDRLAEGLVREFPRDGQVGEQVWNLALAGLADLDITLLQPEGDNKAVEATFRLLQSLGEHYPGVMDLAFRKWARSILRKPTVATVNEQSCSLLLELVAQRVIPIRSVLEALLLPLWRSMAAFVSSANQAVPEQSRFVSVLSRAIFQTRTSDTAMSVFTRLGLGTELELAFKEPSIATAVVKHLPFLGIIAVDTKSNRHMPQFLQELCQVVPLKVFAFREQAVVRDAVAKSPFSWEGHHEAKELVEACVQDLLSASIMVGQSTLDTFPQDWPNLTVVADAELRTRLQAALSRTLSACQSANTVPGESLLVLFDTPLTMAHKTLLYGAFGESSLSTVRGFLVQALTHLTEMYLIAGDDGGLSSAQISVRARDIVWMLACAWTASDSAVTDESNSSAHAISGETLVASLSLVLKALSQAPGSSSSRRSVADGVRLATIRAFRHLDGAELGEGHIGARLYELLVASAAKEDILAYVLDELPDPQIDPTLTYLKSQLATTHLNTTSSTDLSSGLETNPYFNSVWENISTRTYDDPYEKTSLENSDTLNIALFNPSYSHERATTLPIDLASIMRRPATERDLDVGTTTLSLFTRSRMYDLYDPYAIDRFETGMEDENDRSALDRASTNMPPGRAERSTSGHPRGNGNDPIEIDDISPPSEVHSTNAIQVNKNSGNKSRKRPYPQESPVKQPTSLPLSQHRKIERKGSGSAGKAIVPLRKGKTKKD</sequence>
<dbReference type="Pfam" id="PF09497">
    <property type="entry name" value="Med12"/>
    <property type="match status" value="1"/>
</dbReference>
<dbReference type="GO" id="GO:0003712">
    <property type="term" value="F:transcription coregulator activity"/>
    <property type="evidence" value="ECO:0007669"/>
    <property type="project" value="InterPro"/>
</dbReference>
<comment type="caution">
    <text evidence="10">The sequence shown here is derived from an EMBL/GenBank/DDBJ whole genome shotgun (WGS) entry which is preliminary data.</text>
</comment>
<feature type="region of interest" description="Disordered" evidence="8">
    <location>
        <begin position="276"/>
        <end position="315"/>
    </location>
</feature>
<feature type="compositionally biased region" description="Low complexity" evidence="8">
    <location>
        <begin position="79"/>
        <end position="91"/>
    </location>
</feature>
<proteinExistence type="inferred from homology"/>
<feature type="compositionally biased region" description="Low complexity" evidence="8">
    <location>
        <begin position="285"/>
        <end position="315"/>
    </location>
</feature>
<feature type="compositionally biased region" description="Polar residues" evidence="8">
    <location>
        <begin position="1619"/>
        <end position="1633"/>
    </location>
</feature>
<evidence type="ECO:0000256" key="2">
    <source>
        <dbReference type="ARBA" id="ARBA00010289"/>
    </source>
</evidence>
<evidence type="ECO:0000256" key="6">
    <source>
        <dbReference type="ARBA" id="ARBA00023242"/>
    </source>
</evidence>
<reference evidence="10" key="1">
    <citation type="submission" date="2020-04" db="EMBL/GenBank/DDBJ databases">
        <title>Analysis of mating type loci in Filobasidium floriforme.</title>
        <authorList>
            <person name="Nowrousian M."/>
        </authorList>
    </citation>
    <scope>NUCLEOTIDE SEQUENCE</scope>
    <source>
        <strain evidence="10">CBS 6242</strain>
    </source>
</reference>
<evidence type="ECO:0000259" key="9">
    <source>
        <dbReference type="SMART" id="SM01281"/>
    </source>
</evidence>
<dbReference type="InterPro" id="IPR019035">
    <property type="entry name" value="Mediator_Med12"/>
</dbReference>
<gene>
    <name evidence="10" type="ORF">FFLO_02276</name>
</gene>
<accession>A0A8K0JPF9</accession>
<dbReference type="GO" id="GO:0006357">
    <property type="term" value="P:regulation of transcription by RNA polymerase II"/>
    <property type="evidence" value="ECO:0007669"/>
    <property type="project" value="InterPro"/>
</dbReference>
<evidence type="ECO:0000256" key="8">
    <source>
        <dbReference type="SAM" id="MobiDB-lite"/>
    </source>
</evidence>
<name>A0A8K0JPF9_9TREE</name>
<feature type="compositionally biased region" description="Pro residues" evidence="8">
    <location>
        <begin position="7"/>
        <end position="22"/>
    </location>
</feature>
<feature type="region of interest" description="Disordered" evidence="8">
    <location>
        <begin position="1571"/>
        <end position="1683"/>
    </location>
</feature>
<feature type="compositionally biased region" description="Basic and acidic residues" evidence="8">
    <location>
        <begin position="38"/>
        <end position="54"/>
    </location>
</feature>
<dbReference type="PANTHER" id="PTHR46567:SF1">
    <property type="entry name" value="MEDIATOR OF RNA POLYMERASE II TRANSCRIPTION SUBUNIT 12"/>
    <property type="match status" value="1"/>
</dbReference>
<feature type="region of interest" description="Disordered" evidence="8">
    <location>
        <begin position="553"/>
        <end position="590"/>
    </location>
</feature>
<feature type="compositionally biased region" description="Basic and acidic residues" evidence="8">
    <location>
        <begin position="556"/>
        <end position="572"/>
    </location>
</feature>
<evidence type="ECO:0000256" key="5">
    <source>
        <dbReference type="ARBA" id="ARBA00023163"/>
    </source>
</evidence>
<keyword evidence="5" id="KW-0804">Transcription</keyword>
<dbReference type="GO" id="GO:0016592">
    <property type="term" value="C:mediator complex"/>
    <property type="evidence" value="ECO:0007669"/>
    <property type="project" value="InterPro"/>
</dbReference>
<evidence type="ECO:0000313" key="11">
    <source>
        <dbReference type="Proteomes" id="UP000812966"/>
    </source>
</evidence>
<keyword evidence="11" id="KW-1185">Reference proteome</keyword>
<evidence type="ECO:0000256" key="1">
    <source>
        <dbReference type="ARBA" id="ARBA00004123"/>
    </source>
</evidence>
<protein>
    <recommendedName>
        <fullName evidence="3">Mediator of RNA polymerase II transcription subunit 12</fullName>
    </recommendedName>
    <alternativeName>
        <fullName evidence="7">Mediator complex subunit 12</fullName>
    </alternativeName>
</protein>
<dbReference type="EMBL" id="JABELV010000035">
    <property type="protein sequence ID" value="KAG7562288.1"/>
    <property type="molecule type" value="Genomic_DNA"/>
</dbReference>
<evidence type="ECO:0000256" key="3">
    <source>
        <dbReference type="ARBA" id="ARBA00019622"/>
    </source>
</evidence>
<dbReference type="SMART" id="SM01281">
    <property type="entry name" value="Med12"/>
    <property type="match status" value="1"/>
</dbReference>
<keyword evidence="6" id="KW-0539">Nucleus</keyword>
<keyword evidence="4" id="KW-0805">Transcription regulation</keyword>
<feature type="compositionally biased region" description="Polar residues" evidence="8">
    <location>
        <begin position="1645"/>
        <end position="1654"/>
    </location>
</feature>
<comment type="subcellular location">
    <subcellularLocation>
        <location evidence="1">Nucleus</location>
    </subcellularLocation>
</comment>
<evidence type="ECO:0000256" key="7">
    <source>
        <dbReference type="ARBA" id="ARBA00032010"/>
    </source>
</evidence>
<comment type="similarity">
    <text evidence="2">Belongs to the Mediator complex subunit 12 family.</text>
</comment>
<organism evidence="10 11">
    <name type="scientific">Filobasidium floriforme</name>
    <dbReference type="NCBI Taxonomy" id="5210"/>
    <lineage>
        <taxon>Eukaryota</taxon>
        <taxon>Fungi</taxon>
        <taxon>Dikarya</taxon>
        <taxon>Basidiomycota</taxon>
        <taxon>Agaricomycotina</taxon>
        <taxon>Tremellomycetes</taxon>
        <taxon>Filobasidiales</taxon>
        <taxon>Filobasidiaceae</taxon>
        <taxon>Filobasidium</taxon>
    </lineage>
</organism>
<feature type="region of interest" description="Disordered" evidence="8">
    <location>
        <begin position="1"/>
        <end position="94"/>
    </location>
</feature>
<dbReference type="Proteomes" id="UP000812966">
    <property type="component" value="Unassembled WGS sequence"/>
</dbReference>
<evidence type="ECO:0000256" key="4">
    <source>
        <dbReference type="ARBA" id="ARBA00023015"/>
    </source>
</evidence>
<evidence type="ECO:0000313" key="10">
    <source>
        <dbReference type="EMBL" id="KAG7562288.1"/>
    </source>
</evidence>
<feature type="domain" description="Mediator complex subunit Med12" evidence="9">
    <location>
        <begin position="198"/>
        <end position="264"/>
    </location>
</feature>